<feature type="compositionally biased region" description="Basic and acidic residues" evidence="3">
    <location>
        <begin position="333"/>
        <end position="344"/>
    </location>
</feature>
<evidence type="ECO:0000256" key="1">
    <source>
        <dbReference type="ARBA" id="ARBA00004123"/>
    </source>
</evidence>
<evidence type="ECO:0000313" key="5">
    <source>
        <dbReference type="EMBL" id="KAG6441609.1"/>
    </source>
</evidence>
<feature type="domain" description="Spp2/MOS2 G-patch" evidence="4">
    <location>
        <begin position="135"/>
        <end position="186"/>
    </location>
</feature>
<dbReference type="OrthoDB" id="5577072at2759"/>
<dbReference type="GO" id="GO:0005681">
    <property type="term" value="C:spliceosomal complex"/>
    <property type="evidence" value="ECO:0007669"/>
    <property type="project" value="TreeGrafter"/>
</dbReference>
<dbReference type="InterPro" id="IPR045166">
    <property type="entry name" value="Spp2-like"/>
</dbReference>
<dbReference type="InterPro" id="IPR008991">
    <property type="entry name" value="Translation_prot_SH3-like_sf"/>
</dbReference>
<evidence type="ECO:0000259" key="4">
    <source>
        <dbReference type="Pfam" id="PF12656"/>
    </source>
</evidence>
<dbReference type="PANTHER" id="PTHR15818:SF2">
    <property type="entry name" value="G-PATCH DOMAIN AND KOW MOTIFS-CONTAINING PROTEIN"/>
    <property type="match status" value="1"/>
</dbReference>
<feature type="region of interest" description="Disordered" evidence="3">
    <location>
        <begin position="161"/>
        <end position="198"/>
    </location>
</feature>
<reference evidence="5" key="1">
    <citation type="journal article" date="2016" name="Insect Biochem. Mol. Biol.">
        <title>Multifaceted biological insights from a draft genome sequence of the tobacco hornworm moth, Manduca sexta.</title>
        <authorList>
            <person name="Kanost M.R."/>
            <person name="Arrese E.L."/>
            <person name="Cao X."/>
            <person name="Chen Y.R."/>
            <person name="Chellapilla S."/>
            <person name="Goldsmith M.R."/>
            <person name="Grosse-Wilde E."/>
            <person name="Heckel D.G."/>
            <person name="Herndon N."/>
            <person name="Jiang H."/>
            <person name="Papanicolaou A."/>
            <person name="Qu J."/>
            <person name="Soulages J.L."/>
            <person name="Vogel H."/>
            <person name="Walters J."/>
            <person name="Waterhouse R.M."/>
            <person name="Ahn S.J."/>
            <person name="Almeida F.C."/>
            <person name="An C."/>
            <person name="Aqrawi P."/>
            <person name="Bretschneider A."/>
            <person name="Bryant W.B."/>
            <person name="Bucks S."/>
            <person name="Chao H."/>
            <person name="Chevignon G."/>
            <person name="Christen J.M."/>
            <person name="Clarke D.F."/>
            <person name="Dittmer N.T."/>
            <person name="Ferguson L.C.F."/>
            <person name="Garavelou S."/>
            <person name="Gordon K.H.J."/>
            <person name="Gunaratna R.T."/>
            <person name="Han Y."/>
            <person name="Hauser F."/>
            <person name="He Y."/>
            <person name="Heidel-Fischer H."/>
            <person name="Hirsh A."/>
            <person name="Hu Y."/>
            <person name="Jiang H."/>
            <person name="Kalra D."/>
            <person name="Klinner C."/>
            <person name="Konig C."/>
            <person name="Kovar C."/>
            <person name="Kroll A.R."/>
            <person name="Kuwar S.S."/>
            <person name="Lee S.L."/>
            <person name="Lehman R."/>
            <person name="Li K."/>
            <person name="Li Z."/>
            <person name="Liang H."/>
            <person name="Lovelace S."/>
            <person name="Lu Z."/>
            <person name="Mansfield J.H."/>
            <person name="McCulloch K.J."/>
            <person name="Mathew T."/>
            <person name="Morton B."/>
            <person name="Muzny D.M."/>
            <person name="Neunemann D."/>
            <person name="Ongeri F."/>
            <person name="Pauchet Y."/>
            <person name="Pu L.L."/>
            <person name="Pyrousis I."/>
            <person name="Rao X.J."/>
            <person name="Redding A."/>
            <person name="Roesel C."/>
            <person name="Sanchez-Gracia A."/>
            <person name="Schaack S."/>
            <person name="Shukla A."/>
            <person name="Tetreau G."/>
            <person name="Wang Y."/>
            <person name="Xiong G.H."/>
            <person name="Traut W."/>
            <person name="Walsh T.K."/>
            <person name="Worley K.C."/>
            <person name="Wu D."/>
            <person name="Wu W."/>
            <person name="Wu Y.Q."/>
            <person name="Zhang X."/>
            <person name="Zou Z."/>
            <person name="Zucker H."/>
            <person name="Briscoe A.D."/>
            <person name="Burmester T."/>
            <person name="Clem R.J."/>
            <person name="Feyereisen R."/>
            <person name="Grimmelikhuijzen C.J.P."/>
            <person name="Hamodrakas S.J."/>
            <person name="Hansson B.S."/>
            <person name="Huguet E."/>
            <person name="Jermiin L.S."/>
            <person name="Lan Q."/>
            <person name="Lehman H.K."/>
            <person name="Lorenzen M."/>
            <person name="Merzendorfer H."/>
            <person name="Michalopoulos I."/>
            <person name="Morton D.B."/>
            <person name="Muthukrishnan S."/>
            <person name="Oakeshott J.G."/>
            <person name="Palmer W."/>
            <person name="Park Y."/>
            <person name="Passarelli A.L."/>
            <person name="Rozas J."/>
            <person name="Schwartz L.M."/>
            <person name="Smith W."/>
            <person name="Southgate A."/>
            <person name="Vilcinskas A."/>
            <person name="Vogt R."/>
            <person name="Wang P."/>
            <person name="Werren J."/>
            <person name="Yu X.Q."/>
            <person name="Zhou J.J."/>
            <person name="Brown S.J."/>
            <person name="Scherer S.E."/>
            <person name="Richards S."/>
            <person name="Blissard G.W."/>
        </authorList>
    </citation>
    <scope>NUCLEOTIDE SEQUENCE</scope>
</reference>
<evidence type="ECO:0000256" key="2">
    <source>
        <dbReference type="ARBA" id="ARBA00023242"/>
    </source>
</evidence>
<dbReference type="GO" id="GO:0000398">
    <property type="term" value="P:mRNA splicing, via spliceosome"/>
    <property type="evidence" value="ECO:0007669"/>
    <property type="project" value="InterPro"/>
</dbReference>
<dbReference type="Proteomes" id="UP000791440">
    <property type="component" value="Unassembled WGS sequence"/>
</dbReference>
<name>A0A921YM00_MANSE</name>
<reference evidence="5" key="2">
    <citation type="submission" date="2020-12" db="EMBL/GenBank/DDBJ databases">
        <authorList>
            <person name="Kanost M."/>
        </authorList>
    </citation>
    <scope>NUCLEOTIDE SEQUENCE</scope>
</reference>
<dbReference type="InterPro" id="IPR041993">
    <property type="entry name" value="GPKOW_KOW1"/>
</dbReference>
<sequence length="432" mass="50120">MEGKKISFGFMKTKKVDKVIVEEKKDFIECVEEKSIKVVGGESIKDDAPLVIPMKPNTLITAERLKQIAEKVESGLDDPEPQQPNPSIDEKPPENETLEQMAVRELVREAKKEVNVETEVLTVPLPAKPIMEGEKESSLDDYESMPIQQFGMAMLRGMGWKPNKDQSKYKQPQLRPKGLGLGADKVVTENQKKKMKDNKNDEELTIIKNAFVKITTGKWSGYYGKVVSLDEDNGRVMVDIPIKKETVSLSEFMMHPVTKAEYDKESKVINSDTFEDYKKSEKSSQNSRNIEREGSSKTNKSKEEKKYANDDRKQYREHEKSSNGRSRNRDRHRKDSSSSEERYVQRKKKDKKERKRYSSNESLSSLSEDDRRHSKKKESRKRRSSSLEYSDSYKKSKRHGSPDGKRDIDKKRKGKKKKRDRDRSPNYKKHRK</sequence>
<feature type="compositionally biased region" description="Basic residues" evidence="3">
    <location>
        <begin position="411"/>
        <end position="432"/>
    </location>
</feature>
<keyword evidence="2" id="KW-0539">Nucleus</keyword>
<feature type="compositionally biased region" description="Basic and acidic residues" evidence="3">
    <location>
        <begin position="186"/>
        <end position="198"/>
    </location>
</feature>
<keyword evidence="6" id="KW-1185">Reference proteome</keyword>
<dbReference type="PANTHER" id="PTHR15818">
    <property type="entry name" value="G PATCH AND KOW-CONTAINING"/>
    <property type="match status" value="1"/>
</dbReference>
<feature type="compositionally biased region" description="Basic residues" evidence="3">
    <location>
        <begin position="373"/>
        <end position="384"/>
    </location>
</feature>
<dbReference type="EMBL" id="JH668287">
    <property type="protein sequence ID" value="KAG6441609.1"/>
    <property type="molecule type" value="Genomic_DNA"/>
</dbReference>
<dbReference type="Pfam" id="PF12656">
    <property type="entry name" value="G-patch_2"/>
    <property type="match status" value="1"/>
</dbReference>
<dbReference type="InterPro" id="IPR026822">
    <property type="entry name" value="Spp2/MOS2_G-patch"/>
</dbReference>
<feature type="region of interest" description="Disordered" evidence="3">
    <location>
        <begin position="70"/>
        <end position="98"/>
    </location>
</feature>
<dbReference type="SUPFAM" id="SSF50104">
    <property type="entry name" value="Translation proteins SH3-like domain"/>
    <property type="match status" value="1"/>
</dbReference>
<comment type="subcellular location">
    <subcellularLocation>
        <location evidence="1">Nucleus</location>
    </subcellularLocation>
</comment>
<comment type="caution">
    <text evidence="5">The sequence shown here is derived from an EMBL/GenBank/DDBJ whole genome shotgun (WGS) entry which is preliminary data.</text>
</comment>
<organism evidence="5 6">
    <name type="scientific">Manduca sexta</name>
    <name type="common">Tobacco hawkmoth</name>
    <name type="synonym">Tobacco hornworm</name>
    <dbReference type="NCBI Taxonomy" id="7130"/>
    <lineage>
        <taxon>Eukaryota</taxon>
        <taxon>Metazoa</taxon>
        <taxon>Ecdysozoa</taxon>
        <taxon>Arthropoda</taxon>
        <taxon>Hexapoda</taxon>
        <taxon>Insecta</taxon>
        <taxon>Pterygota</taxon>
        <taxon>Neoptera</taxon>
        <taxon>Endopterygota</taxon>
        <taxon>Lepidoptera</taxon>
        <taxon>Glossata</taxon>
        <taxon>Ditrysia</taxon>
        <taxon>Bombycoidea</taxon>
        <taxon>Sphingidae</taxon>
        <taxon>Sphinginae</taxon>
        <taxon>Sphingini</taxon>
        <taxon>Manduca</taxon>
    </lineage>
</organism>
<feature type="compositionally biased region" description="Basic and acidic residues" evidence="3">
    <location>
        <begin position="400"/>
        <end position="410"/>
    </location>
</feature>
<evidence type="ECO:0000256" key="3">
    <source>
        <dbReference type="SAM" id="MobiDB-lite"/>
    </source>
</evidence>
<feature type="compositionally biased region" description="Basic and acidic residues" evidence="3">
    <location>
        <begin position="289"/>
        <end position="322"/>
    </location>
</feature>
<feature type="compositionally biased region" description="Basic residues" evidence="3">
    <location>
        <begin position="345"/>
        <end position="357"/>
    </location>
</feature>
<protein>
    <recommendedName>
        <fullName evidence="4">Spp2/MOS2 G-patch domain-containing protein</fullName>
    </recommendedName>
</protein>
<dbReference type="CDD" id="cd13152">
    <property type="entry name" value="KOW_GPKOW_A"/>
    <property type="match status" value="1"/>
</dbReference>
<accession>A0A921YM00</accession>
<proteinExistence type="predicted"/>
<feature type="region of interest" description="Disordered" evidence="3">
    <location>
        <begin position="259"/>
        <end position="432"/>
    </location>
</feature>
<dbReference type="AlphaFoldDB" id="A0A921YM00"/>
<evidence type="ECO:0000313" key="6">
    <source>
        <dbReference type="Proteomes" id="UP000791440"/>
    </source>
</evidence>
<gene>
    <name evidence="5" type="ORF">O3G_MSEX001890</name>
</gene>